<dbReference type="GO" id="GO:0043386">
    <property type="term" value="P:mycotoxin biosynthetic process"/>
    <property type="evidence" value="ECO:0007669"/>
    <property type="project" value="InterPro"/>
</dbReference>
<name>A0A066XS55_COLSU</name>
<dbReference type="eggNOG" id="ENOG502SQJ6">
    <property type="taxonomic scope" value="Eukaryota"/>
</dbReference>
<organism evidence="4 5">
    <name type="scientific">Colletotrichum sublineola</name>
    <name type="common">Sorghum anthracnose fungus</name>
    <dbReference type="NCBI Taxonomy" id="1173701"/>
    <lineage>
        <taxon>Eukaryota</taxon>
        <taxon>Fungi</taxon>
        <taxon>Dikarya</taxon>
        <taxon>Ascomycota</taxon>
        <taxon>Pezizomycotina</taxon>
        <taxon>Sordariomycetes</taxon>
        <taxon>Hypocreomycetidae</taxon>
        <taxon>Glomerellales</taxon>
        <taxon>Glomerellaceae</taxon>
        <taxon>Colletotrichum</taxon>
        <taxon>Colletotrichum graminicola species complex</taxon>
    </lineage>
</organism>
<dbReference type="PANTHER" id="PTHR33365">
    <property type="entry name" value="YALI0B05434P"/>
    <property type="match status" value="1"/>
</dbReference>
<evidence type="ECO:0000313" key="5">
    <source>
        <dbReference type="Proteomes" id="UP000027238"/>
    </source>
</evidence>
<reference evidence="5" key="1">
    <citation type="journal article" date="2014" name="Genome Announc.">
        <title>Draft genome sequence of Colletotrichum sublineola, a destructive pathogen of cultivated sorghum.</title>
        <authorList>
            <person name="Baroncelli R."/>
            <person name="Sanz-Martin J.M."/>
            <person name="Rech G.E."/>
            <person name="Sukno S.A."/>
            <person name="Thon M.R."/>
        </authorList>
    </citation>
    <scope>NUCLEOTIDE SEQUENCE [LARGE SCALE GENOMIC DNA]</scope>
    <source>
        <strain evidence="5">TX430BB</strain>
    </source>
</reference>
<dbReference type="OMA" id="HEAIMVE"/>
<dbReference type="Pfam" id="PF11807">
    <property type="entry name" value="UstYa"/>
    <property type="match status" value="1"/>
</dbReference>
<comment type="caution">
    <text evidence="4">The sequence shown here is derived from an EMBL/GenBank/DDBJ whole genome shotgun (WGS) entry which is preliminary data.</text>
</comment>
<sequence>MLKLGIRLCLGSHFPLGASLPLALALRLASTDAQGLVHALRTRSAGTVAPMAYQSVTQNDTLEADEGKSLTRPSRPSPSIISDRRICVFTAVVIFLQFITILLLSGRLWTQERPTDAACAKQLSPYSPYLETSSMEFLEYTEENHLMQPSPYRGTPTPEIEEAWIRLWRKHKADNEEVLPIHFPEDKLAALNKTPPERYEHVSENFGGGVKGFLNVFHQLHCLSFIRQYTYRDVYDYSNVTAFRAPQEVVRGHVDHCIETLRKSLMCTSDVTPIVFELDPSRAPGTRSDFNIRRKCRNFEKIQTWSYVIAVPDDIKSLSFDYGERTFHQHPNASLAQNLGLIIKLVVIFQRAA</sequence>
<dbReference type="InterPro" id="IPR021765">
    <property type="entry name" value="UstYa-like"/>
</dbReference>
<dbReference type="PANTHER" id="PTHR33365:SF4">
    <property type="entry name" value="CYCLOCHLOROTINE BIOSYNTHESIS PROTEIN O"/>
    <property type="match status" value="1"/>
</dbReference>
<protein>
    <recommendedName>
        <fullName evidence="6">Tat pathway signal sequence</fullName>
    </recommendedName>
</protein>
<evidence type="ECO:0000256" key="3">
    <source>
        <dbReference type="SAM" id="SignalP"/>
    </source>
</evidence>
<evidence type="ECO:0008006" key="6">
    <source>
        <dbReference type="Google" id="ProtNLM"/>
    </source>
</evidence>
<keyword evidence="5" id="KW-1185">Reference proteome</keyword>
<dbReference type="EMBL" id="JMSE01000649">
    <property type="protein sequence ID" value="KDN68586.1"/>
    <property type="molecule type" value="Genomic_DNA"/>
</dbReference>
<dbReference type="OrthoDB" id="3687641at2759"/>
<accession>A0A066XS55</accession>
<feature type="chain" id="PRO_5001630696" description="Tat pathway signal sequence" evidence="3">
    <location>
        <begin position="34"/>
        <end position="353"/>
    </location>
</feature>
<evidence type="ECO:0000256" key="2">
    <source>
        <dbReference type="ARBA" id="ARBA00035112"/>
    </source>
</evidence>
<comment type="pathway">
    <text evidence="1">Mycotoxin biosynthesis.</text>
</comment>
<dbReference type="HOGENOM" id="CLU_042941_0_2_1"/>
<gene>
    <name evidence="4" type="ORF">CSUB01_10608</name>
</gene>
<dbReference type="STRING" id="1173701.A0A066XS55"/>
<feature type="signal peptide" evidence="3">
    <location>
        <begin position="1"/>
        <end position="33"/>
    </location>
</feature>
<evidence type="ECO:0000256" key="1">
    <source>
        <dbReference type="ARBA" id="ARBA00004685"/>
    </source>
</evidence>
<dbReference type="Proteomes" id="UP000027238">
    <property type="component" value="Unassembled WGS sequence"/>
</dbReference>
<comment type="similarity">
    <text evidence="2">Belongs to the ustYa family.</text>
</comment>
<evidence type="ECO:0000313" key="4">
    <source>
        <dbReference type="EMBL" id="KDN68586.1"/>
    </source>
</evidence>
<keyword evidence="3" id="KW-0732">Signal</keyword>
<dbReference type="AlphaFoldDB" id="A0A066XS55"/>
<proteinExistence type="inferred from homology"/>